<keyword evidence="2" id="KW-1185">Reference proteome</keyword>
<gene>
    <name evidence="1" type="ORF">GCM10009754_57130</name>
</gene>
<accession>A0ABN2RTY4</accession>
<dbReference type="EMBL" id="BAAANN010000025">
    <property type="protein sequence ID" value="GAA1974556.1"/>
    <property type="molecule type" value="Genomic_DNA"/>
</dbReference>
<organism evidence="1 2">
    <name type="scientific">Amycolatopsis minnesotensis</name>
    <dbReference type="NCBI Taxonomy" id="337894"/>
    <lineage>
        <taxon>Bacteria</taxon>
        <taxon>Bacillati</taxon>
        <taxon>Actinomycetota</taxon>
        <taxon>Actinomycetes</taxon>
        <taxon>Pseudonocardiales</taxon>
        <taxon>Pseudonocardiaceae</taxon>
        <taxon>Amycolatopsis</taxon>
    </lineage>
</organism>
<dbReference type="RefSeq" id="WP_344425502.1">
    <property type="nucleotide sequence ID" value="NZ_BAAANN010000025.1"/>
</dbReference>
<reference evidence="1 2" key="1">
    <citation type="journal article" date="2019" name="Int. J. Syst. Evol. Microbiol.">
        <title>The Global Catalogue of Microorganisms (GCM) 10K type strain sequencing project: providing services to taxonomists for standard genome sequencing and annotation.</title>
        <authorList>
            <consortium name="The Broad Institute Genomics Platform"/>
            <consortium name="The Broad Institute Genome Sequencing Center for Infectious Disease"/>
            <person name="Wu L."/>
            <person name="Ma J."/>
        </authorList>
    </citation>
    <scope>NUCLEOTIDE SEQUENCE [LARGE SCALE GENOMIC DNA]</scope>
    <source>
        <strain evidence="1 2">JCM 14545</strain>
    </source>
</reference>
<comment type="caution">
    <text evidence="1">The sequence shown here is derived from an EMBL/GenBank/DDBJ whole genome shotgun (WGS) entry which is preliminary data.</text>
</comment>
<proteinExistence type="predicted"/>
<protein>
    <recommendedName>
        <fullName evidence="3">DUF427 domain-containing protein</fullName>
    </recommendedName>
</protein>
<evidence type="ECO:0000313" key="1">
    <source>
        <dbReference type="EMBL" id="GAA1974556.1"/>
    </source>
</evidence>
<name>A0ABN2RTY4_9PSEU</name>
<sequence>MSVEITDSEMVCDVTGISAKCTPEGWVVPWIPDRVFTRNAALTAMVLGEIYYRCPLNDRMWLHASSFEQEIGIGETYRPAWARKKVA</sequence>
<evidence type="ECO:0000313" key="2">
    <source>
        <dbReference type="Proteomes" id="UP001501116"/>
    </source>
</evidence>
<evidence type="ECO:0008006" key="3">
    <source>
        <dbReference type="Google" id="ProtNLM"/>
    </source>
</evidence>
<dbReference type="Proteomes" id="UP001501116">
    <property type="component" value="Unassembled WGS sequence"/>
</dbReference>